<dbReference type="PANTHER" id="PTHR36115:SF6">
    <property type="entry name" value="PROLINE-RICH ANTIGEN HOMOLOG"/>
    <property type="match status" value="1"/>
</dbReference>
<evidence type="ECO:0000256" key="2">
    <source>
        <dbReference type="ARBA" id="ARBA00022475"/>
    </source>
</evidence>
<gene>
    <name evidence="9" type="ORF">CBI38_34700</name>
</gene>
<dbReference type="InterPro" id="IPR051791">
    <property type="entry name" value="Pra-immunoreactive"/>
</dbReference>
<keyword evidence="9" id="KW-0614">Plasmid</keyword>
<dbReference type="AlphaFoldDB" id="A0A2S2C6W2"/>
<keyword evidence="10" id="KW-1185">Reference proteome</keyword>
<evidence type="ECO:0000256" key="6">
    <source>
        <dbReference type="SAM" id="MobiDB-lite"/>
    </source>
</evidence>
<evidence type="ECO:0000256" key="3">
    <source>
        <dbReference type="ARBA" id="ARBA00022692"/>
    </source>
</evidence>
<feature type="transmembrane region" description="Helical" evidence="7">
    <location>
        <begin position="213"/>
        <end position="235"/>
    </location>
</feature>
<geneLocation type="plasmid" evidence="10">
    <name>prb98</name>
</geneLocation>
<keyword evidence="2" id="KW-1003">Cell membrane</keyword>
<keyword evidence="5 7" id="KW-0472">Membrane</keyword>
<accession>A0A2S2C6W2</accession>
<comment type="subcellular location">
    <subcellularLocation>
        <location evidence="1">Cell membrane</location>
        <topology evidence="1">Multi-pass membrane protein</topology>
    </subcellularLocation>
</comment>
<sequence>MASARDRHRDGRAVQVLEGGADRMSTETRAGEAVEIDDTSHLYKPTTSDEEAPATGPGTVADPEGRTAHAPWRKRVAAFLIDVIAPVACMLAVFELWDVLQRPGWGLAAMVAVYLALWAFLVWNSIFEQGRTGRTIGKSFVGIRVVDGADGRPLGWFRAFTRNLAHVIDIVPLLSGWAWPIWSRRKQTFSDMLSGSVVHIDTVRSADTRSKRLLPLAVGLVSAGTLVALAVAAYATQYSQDRDAEQTRSVIAQIAADKAAAVLSYKPDTVETDMAAAQTNLTGGFLEYYKKYADETVIPNSKKDLIGTAWTVVGTAVTKADPSTAEVLVYLNGTVTTGAQPADMISSIRLHLEKVDGAWLISDLVPL</sequence>
<protein>
    <recommendedName>
        <fullName evidence="8">RDD domain-containing protein</fullName>
    </recommendedName>
</protein>
<feature type="compositionally biased region" description="Basic and acidic residues" evidence="6">
    <location>
        <begin position="1"/>
        <end position="12"/>
    </location>
</feature>
<evidence type="ECO:0000313" key="10">
    <source>
        <dbReference type="Proteomes" id="UP000245711"/>
    </source>
</evidence>
<feature type="transmembrane region" description="Helical" evidence="7">
    <location>
        <begin position="76"/>
        <end position="97"/>
    </location>
</feature>
<evidence type="ECO:0000256" key="5">
    <source>
        <dbReference type="ARBA" id="ARBA00023136"/>
    </source>
</evidence>
<keyword evidence="4 7" id="KW-1133">Transmembrane helix</keyword>
<dbReference type="GO" id="GO:0005886">
    <property type="term" value="C:plasma membrane"/>
    <property type="evidence" value="ECO:0007669"/>
    <property type="project" value="UniProtKB-SubCell"/>
</dbReference>
<feature type="region of interest" description="Disordered" evidence="6">
    <location>
        <begin position="1"/>
        <end position="67"/>
    </location>
</feature>
<reference evidence="9 10" key="1">
    <citation type="submission" date="2017-05" db="EMBL/GenBank/DDBJ databases">
        <title>Isolation of Rhodococcus sp. S2-17 biodegrading of BP-3.</title>
        <authorList>
            <person name="Lee Y."/>
            <person name="Kim K.H."/>
            <person name="Chun B.H."/>
            <person name="Jung H.S."/>
            <person name="Jeon C.O."/>
        </authorList>
    </citation>
    <scope>NUCLEOTIDE SEQUENCE [LARGE SCALE GENOMIC DNA]</scope>
    <source>
        <strain evidence="9 10">S2-17</strain>
        <plasmid evidence="10">prb98</plasmid>
    </source>
</reference>
<dbReference type="KEGG" id="roz:CBI38_34700"/>
<feature type="domain" description="RDD" evidence="8">
    <location>
        <begin position="70"/>
        <end position="195"/>
    </location>
</feature>
<dbReference type="OrthoDB" id="5196392at2"/>
<dbReference type="InterPro" id="IPR010432">
    <property type="entry name" value="RDD"/>
</dbReference>
<evidence type="ECO:0000259" key="8">
    <source>
        <dbReference type="Pfam" id="PF06271"/>
    </source>
</evidence>
<feature type="transmembrane region" description="Helical" evidence="7">
    <location>
        <begin position="103"/>
        <end position="123"/>
    </location>
</feature>
<dbReference type="Pfam" id="PF06271">
    <property type="entry name" value="RDD"/>
    <property type="match status" value="1"/>
</dbReference>
<dbReference type="Proteomes" id="UP000245711">
    <property type="component" value="Plasmid pRB98"/>
</dbReference>
<proteinExistence type="predicted"/>
<evidence type="ECO:0000313" key="9">
    <source>
        <dbReference type="EMBL" id="AWK76528.1"/>
    </source>
</evidence>
<evidence type="ECO:0000256" key="7">
    <source>
        <dbReference type="SAM" id="Phobius"/>
    </source>
</evidence>
<feature type="compositionally biased region" description="Basic and acidic residues" evidence="6">
    <location>
        <begin position="20"/>
        <end position="32"/>
    </location>
</feature>
<evidence type="ECO:0000256" key="1">
    <source>
        <dbReference type="ARBA" id="ARBA00004651"/>
    </source>
</evidence>
<dbReference type="PANTHER" id="PTHR36115">
    <property type="entry name" value="PROLINE-RICH ANTIGEN HOMOLOG-RELATED"/>
    <property type="match status" value="1"/>
</dbReference>
<keyword evidence="3 7" id="KW-0812">Transmembrane</keyword>
<name>A0A2S2C6W2_9NOCA</name>
<organism evidence="9 10">
    <name type="scientific">Rhodococcus oxybenzonivorans</name>
    <dbReference type="NCBI Taxonomy" id="1990687"/>
    <lineage>
        <taxon>Bacteria</taxon>
        <taxon>Bacillati</taxon>
        <taxon>Actinomycetota</taxon>
        <taxon>Actinomycetes</taxon>
        <taxon>Mycobacteriales</taxon>
        <taxon>Nocardiaceae</taxon>
        <taxon>Rhodococcus</taxon>
    </lineage>
</organism>
<dbReference type="EMBL" id="CP021355">
    <property type="protein sequence ID" value="AWK76528.1"/>
    <property type="molecule type" value="Genomic_DNA"/>
</dbReference>
<evidence type="ECO:0000256" key="4">
    <source>
        <dbReference type="ARBA" id="ARBA00022989"/>
    </source>
</evidence>